<dbReference type="InterPro" id="IPR053926">
    <property type="entry name" value="RecX_HTH_1st"/>
</dbReference>
<evidence type="ECO:0000256" key="3">
    <source>
        <dbReference type="ARBA" id="ARBA00018111"/>
    </source>
</evidence>
<keyword evidence="4 5" id="KW-0963">Cytoplasm</keyword>
<dbReference type="AlphaFoldDB" id="A0AB74UD19"/>
<dbReference type="InterPro" id="IPR053924">
    <property type="entry name" value="RecX_HTH_2nd"/>
</dbReference>
<evidence type="ECO:0000256" key="2">
    <source>
        <dbReference type="ARBA" id="ARBA00009695"/>
    </source>
</evidence>
<reference evidence="9" key="1">
    <citation type="submission" date="2024-06" db="EMBL/GenBank/DDBJ databases">
        <title>Complete genome of Salinicola endophyticus HNIBRBA4755.</title>
        <authorList>
            <person name="Shin S.Y."/>
            <person name="Kang H."/>
            <person name="Song J."/>
        </authorList>
    </citation>
    <scope>NUCLEOTIDE SEQUENCE</scope>
    <source>
        <strain evidence="9">HNIBRBA4755</strain>
    </source>
</reference>
<dbReference type="PANTHER" id="PTHR33602:SF1">
    <property type="entry name" value="REGULATORY PROTEIN RECX FAMILY PROTEIN"/>
    <property type="match status" value="1"/>
</dbReference>
<protein>
    <recommendedName>
        <fullName evidence="3 5">Regulatory protein RecX</fullName>
    </recommendedName>
</protein>
<accession>A0AB74UD19</accession>
<dbReference type="GO" id="GO:0005737">
    <property type="term" value="C:cytoplasm"/>
    <property type="evidence" value="ECO:0007669"/>
    <property type="project" value="UniProtKB-SubCell"/>
</dbReference>
<comment type="subcellular location">
    <subcellularLocation>
        <location evidence="1 5">Cytoplasm</location>
    </subcellularLocation>
</comment>
<evidence type="ECO:0000256" key="1">
    <source>
        <dbReference type="ARBA" id="ARBA00004496"/>
    </source>
</evidence>
<comment type="similarity">
    <text evidence="2 5">Belongs to the RecX family.</text>
</comment>
<dbReference type="HAMAP" id="MF_01114">
    <property type="entry name" value="RecX"/>
    <property type="match status" value="1"/>
</dbReference>
<dbReference type="RefSeq" id="WP_353979780.1">
    <property type="nucleotide sequence ID" value="NZ_CP159578.1"/>
</dbReference>
<dbReference type="Pfam" id="PF02631">
    <property type="entry name" value="RecX_HTH2"/>
    <property type="match status" value="1"/>
</dbReference>
<dbReference type="Gene3D" id="1.10.10.10">
    <property type="entry name" value="Winged helix-like DNA-binding domain superfamily/Winged helix DNA-binding domain"/>
    <property type="match status" value="3"/>
</dbReference>
<dbReference type="Pfam" id="PF21982">
    <property type="entry name" value="RecX_HTH1"/>
    <property type="match status" value="1"/>
</dbReference>
<dbReference type="EMBL" id="CP159578">
    <property type="protein sequence ID" value="XCJ78820.1"/>
    <property type="molecule type" value="Genomic_DNA"/>
</dbReference>
<dbReference type="GO" id="GO:0006282">
    <property type="term" value="P:regulation of DNA repair"/>
    <property type="evidence" value="ECO:0007669"/>
    <property type="project" value="UniProtKB-UniRule"/>
</dbReference>
<evidence type="ECO:0000259" key="8">
    <source>
        <dbReference type="Pfam" id="PF21982"/>
    </source>
</evidence>
<name>A0AB74UD19_9GAMM</name>
<evidence type="ECO:0000259" key="7">
    <source>
        <dbReference type="Pfam" id="PF21981"/>
    </source>
</evidence>
<dbReference type="PANTHER" id="PTHR33602">
    <property type="entry name" value="REGULATORY PROTEIN RECX FAMILY PROTEIN"/>
    <property type="match status" value="1"/>
</dbReference>
<evidence type="ECO:0000256" key="4">
    <source>
        <dbReference type="ARBA" id="ARBA00022490"/>
    </source>
</evidence>
<comment type="function">
    <text evidence="5">Modulates RecA activity.</text>
</comment>
<proteinExistence type="inferred from homology"/>
<sequence length="151" mass="16656">MAEAAEIPPRERAIALLARREYSRAELEQRLAAKGVESEEIAVTLDALAAEGLQSDTRFAEIFVRSRVQLGHGPVRIRGDLAQRGIDDALAALALEAEAPDWQALACQALAKRFAGPGSTPRERAKRERFLAGRGFGFDQVRHAMRHAWEL</sequence>
<dbReference type="InterPro" id="IPR053925">
    <property type="entry name" value="RecX_HTH_3rd"/>
</dbReference>
<feature type="domain" description="RecX second three-helical" evidence="6">
    <location>
        <begin position="55"/>
        <end position="95"/>
    </location>
</feature>
<dbReference type="InterPro" id="IPR003783">
    <property type="entry name" value="Regulatory_RecX"/>
</dbReference>
<evidence type="ECO:0000259" key="6">
    <source>
        <dbReference type="Pfam" id="PF02631"/>
    </source>
</evidence>
<evidence type="ECO:0000313" key="9">
    <source>
        <dbReference type="EMBL" id="XCJ78820.1"/>
    </source>
</evidence>
<gene>
    <name evidence="5" type="primary">recX</name>
    <name evidence="9" type="ORF">ABV408_15465</name>
</gene>
<feature type="domain" description="RecX third three-helical" evidence="7">
    <location>
        <begin position="103"/>
        <end position="145"/>
    </location>
</feature>
<evidence type="ECO:0000256" key="5">
    <source>
        <dbReference type="HAMAP-Rule" id="MF_01114"/>
    </source>
</evidence>
<feature type="domain" description="RecX first three-helical" evidence="8">
    <location>
        <begin position="10"/>
        <end position="46"/>
    </location>
</feature>
<dbReference type="Pfam" id="PF21981">
    <property type="entry name" value="RecX_HTH3"/>
    <property type="match status" value="1"/>
</dbReference>
<organism evidence="9">
    <name type="scientific">Salinicola endophyticus</name>
    <dbReference type="NCBI Taxonomy" id="1949083"/>
    <lineage>
        <taxon>Bacteria</taxon>
        <taxon>Pseudomonadati</taxon>
        <taxon>Pseudomonadota</taxon>
        <taxon>Gammaproteobacteria</taxon>
        <taxon>Oceanospirillales</taxon>
        <taxon>Halomonadaceae</taxon>
        <taxon>Salinicola</taxon>
    </lineage>
</organism>
<dbReference type="InterPro" id="IPR036388">
    <property type="entry name" value="WH-like_DNA-bd_sf"/>
</dbReference>